<feature type="domain" description="Type I restriction modification DNA specificity" evidence="4">
    <location>
        <begin position="202"/>
        <end position="378"/>
    </location>
</feature>
<keyword evidence="2" id="KW-0680">Restriction system</keyword>
<dbReference type="InterPro" id="IPR000055">
    <property type="entry name" value="Restrct_endonuc_typeI_TRD"/>
</dbReference>
<accession>A0A0F9YXP6</accession>
<evidence type="ECO:0000256" key="2">
    <source>
        <dbReference type="ARBA" id="ARBA00022747"/>
    </source>
</evidence>
<dbReference type="PANTHER" id="PTHR30408:SF12">
    <property type="entry name" value="TYPE I RESTRICTION ENZYME MJAVIII SPECIFICITY SUBUNIT"/>
    <property type="match status" value="1"/>
</dbReference>
<dbReference type="InterPro" id="IPR052021">
    <property type="entry name" value="Type-I_RS_S_subunit"/>
</dbReference>
<name>A0A0F9YXP6_9BACT</name>
<dbReference type="GO" id="GO:0003677">
    <property type="term" value="F:DNA binding"/>
    <property type="evidence" value="ECO:0007669"/>
    <property type="project" value="UniProtKB-KW"/>
</dbReference>
<dbReference type="GO" id="GO:0009307">
    <property type="term" value="P:DNA restriction-modification system"/>
    <property type="evidence" value="ECO:0007669"/>
    <property type="project" value="UniProtKB-KW"/>
</dbReference>
<evidence type="ECO:0000256" key="3">
    <source>
        <dbReference type="ARBA" id="ARBA00023125"/>
    </source>
</evidence>
<protein>
    <submittedName>
        <fullName evidence="5">Type I restriction modification DNA specificity domain protein</fullName>
    </submittedName>
</protein>
<dbReference type="InterPro" id="IPR044946">
    <property type="entry name" value="Restrct_endonuc_typeI_TRD_sf"/>
</dbReference>
<sequence>MKNKLPEGWKEVELGEVINLKGGYAFKSQEFVTEGIPIIRISNFNNNEVDLSDVVYYPKEELENYKAFLLKEKDILIAMSGATTGKIGIVTNKSVPSLLNQRVGKLDIINKEILQQYLLVFVKSKSFQEEVFRIASGCAQPNISAKQIESIKIPLPPLPTQQKIVSTLEKAEKAKEWRKEADELTKDFLKAVFMEMFGDENKFEISKLGDIARLTMGGTPSTSVKEYWDNGNINWMKSGDIKGDFIYSVPNRITKSGLDNSNTEVYPIGTVVIALNGQGKTRGTTTILKLNTTSNQSVAGILLDKNKSLSEYVHYNLKLRYQELRNLTGDNERSGLNLTILRNLSIILPPLPLQQKFASIVKEVESMKEYQKHSKEQIDNLFNALMQKAFKGEIYV</sequence>
<feature type="domain" description="Type I restriction modification DNA specificity" evidence="4">
    <location>
        <begin position="6"/>
        <end position="173"/>
    </location>
</feature>
<dbReference type="PANTHER" id="PTHR30408">
    <property type="entry name" value="TYPE-1 RESTRICTION ENZYME ECOKI SPECIFICITY PROTEIN"/>
    <property type="match status" value="1"/>
</dbReference>
<dbReference type="Gene3D" id="3.90.220.20">
    <property type="entry name" value="DNA methylase specificity domains"/>
    <property type="match status" value="2"/>
</dbReference>
<dbReference type="PATRIC" id="fig|1618475.3.peg.317"/>
<comment type="similarity">
    <text evidence="1">Belongs to the type-I restriction system S methylase family.</text>
</comment>
<dbReference type="EMBL" id="LBOK01000025">
    <property type="protein sequence ID" value="KKP36198.1"/>
    <property type="molecule type" value="Genomic_DNA"/>
</dbReference>
<dbReference type="SUPFAM" id="SSF116734">
    <property type="entry name" value="DNA methylase specificity domain"/>
    <property type="match status" value="2"/>
</dbReference>
<comment type="caution">
    <text evidence="5">The sequence shown here is derived from an EMBL/GenBank/DDBJ whole genome shotgun (WGS) entry which is preliminary data.</text>
</comment>
<gene>
    <name evidence="5" type="ORF">UR23_C0025G0005</name>
</gene>
<dbReference type="Proteomes" id="UP000034349">
    <property type="component" value="Unassembled WGS sequence"/>
</dbReference>
<dbReference type="CDD" id="cd17294">
    <property type="entry name" value="RMtype1_S_MmaC7ORF19P_TRD1-CR1_like"/>
    <property type="match status" value="1"/>
</dbReference>
<evidence type="ECO:0000256" key="1">
    <source>
        <dbReference type="ARBA" id="ARBA00010923"/>
    </source>
</evidence>
<evidence type="ECO:0000259" key="4">
    <source>
        <dbReference type="Pfam" id="PF01420"/>
    </source>
</evidence>
<dbReference type="Pfam" id="PF01420">
    <property type="entry name" value="Methylase_S"/>
    <property type="match status" value="2"/>
</dbReference>
<evidence type="ECO:0000313" key="5">
    <source>
        <dbReference type="EMBL" id="KKP36198.1"/>
    </source>
</evidence>
<evidence type="ECO:0000313" key="6">
    <source>
        <dbReference type="Proteomes" id="UP000034349"/>
    </source>
</evidence>
<reference evidence="5 6" key="1">
    <citation type="journal article" date="2015" name="Nature">
        <title>rRNA introns, odd ribosomes, and small enigmatic genomes across a large radiation of phyla.</title>
        <authorList>
            <person name="Brown C.T."/>
            <person name="Hug L.A."/>
            <person name="Thomas B.C."/>
            <person name="Sharon I."/>
            <person name="Castelle C.J."/>
            <person name="Singh A."/>
            <person name="Wilkins M.J."/>
            <person name="Williams K.H."/>
            <person name="Banfield J.F."/>
        </authorList>
    </citation>
    <scope>NUCLEOTIDE SEQUENCE [LARGE SCALE GENOMIC DNA]</scope>
</reference>
<organism evidence="5 6">
    <name type="scientific">Candidatus Roizmanbacteria bacterium GW2011_GWA2_32_13</name>
    <dbReference type="NCBI Taxonomy" id="1618475"/>
    <lineage>
        <taxon>Bacteria</taxon>
        <taxon>Candidatus Roizmaniibacteriota</taxon>
    </lineage>
</organism>
<dbReference type="AlphaFoldDB" id="A0A0F9YXP6"/>
<keyword evidence="3" id="KW-0238">DNA-binding</keyword>
<proteinExistence type="inferred from homology"/>
<dbReference type="CDD" id="cd17278">
    <property type="entry name" value="RMtype1_S_LdeBORF1052P-TRD2-CR2"/>
    <property type="match status" value="1"/>
</dbReference>